<dbReference type="AlphaFoldDB" id="A0AAV0YJC2"/>
<organism evidence="3 4">
    <name type="scientific">Vicia faba</name>
    <name type="common">Broad bean</name>
    <name type="synonym">Faba vulgaris</name>
    <dbReference type="NCBI Taxonomy" id="3906"/>
    <lineage>
        <taxon>Eukaryota</taxon>
        <taxon>Viridiplantae</taxon>
        <taxon>Streptophyta</taxon>
        <taxon>Embryophyta</taxon>
        <taxon>Tracheophyta</taxon>
        <taxon>Spermatophyta</taxon>
        <taxon>Magnoliopsida</taxon>
        <taxon>eudicotyledons</taxon>
        <taxon>Gunneridae</taxon>
        <taxon>Pentapetalae</taxon>
        <taxon>rosids</taxon>
        <taxon>fabids</taxon>
        <taxon>Fabales</taxon>
        <taxon>Fabaceae</taxon>
        <taxon>Papilionoideae</taxon>
        <taxon>50 kb inversion clade</taxon>
        <taxon>NPAAA clade</taxon>
        <taxon>Hologalegina</taxon>
        <taxon>IRL clade</taxon>
        <taxon>Fabeae</taxon>
        <taxon>Vicia</taxon>
    </lineage>
</organism>
<name>A0AAV0YJC2_VICFA</name>
<dbReference type="PANTHER" id="PTHR37702:SF9">
    <property type="entry name" value="PROLINE-RICH FAMILY PROTEIN"/>
    <property type="match status" value="1"/>
</dbReference>
<evidence type="ECO:0000313" key="3">
    <source>
        <dbReference type="EMBL" id="CAI8584859.1"/>
    </source>
</evidence>
<reference evidence="3 4" key="1">
    <citation type="submission" date="2023-01" db="EMBL/GenBank/DDBJ databases">
        <authorList>
            <person name="Kreplak J."/>
        </authorList>
    </citation>
    <scope>NUCLEOTIDE SEQUENCE [LARGE SCALE GENOMIC DNA]</scope>
</reference>
<evidence type="ECO:0000256" key="1">
    <source>
        <dbReference type="SAM" id="MobiDB-lite"/>
    </source>
</evidence>
<feature type="chain" id="PRO_5043370560" description="Leucine-rich repeat extensin-like protein 3" evidence="2">
    <location>
        <begin position="22"/>
        <end position="165"/>
    </location>
</feature>
<dbReference type="PANTHER" id="PTHR37702">
    <property type="entry name" value="PROLINE-RICH FAMILY PROTEIN"/>
    <property type="match status" value="1"/>
</dbReference>
<dbReference type="Proteomes" id="UP001157006">
    <property type="component" value="Unassembled WGS sequence"/>
</dbReference>
<comment type="caution">
    <text evidence="3">The sequence shown here is derived from an EMBL/GenBank/DDBJ whole genome shotgun (WGS) entry which is preliminary data.</text>
</comment>
<evidence type="ECO:0000256" key="2">
    <source>
        <dbReference type="SAM" id="SignalP"/>
    </source>
</evidence>
<evidence type="ECO:0000313" key="4">
    <source>
        <dbReference type="Proteomes" id="UP001157006"/>
    </source>
</evidence>
<evidence type="ECO:0008006" key="5">
    <source>
        <dbReference type="Google" id="ProtNLM"/>
    </source>
</evidence>
<keyword evidence="2" id="KW-0732">Signal</keyword>
<dbReference type="EMBL" id="CATIWC010002495">
    <property type="protein sequence ID" value="CAI8584859.1"/>
    <property type="molecule type" value="Genomic_DNA"/>
</dbReference>
<gene>
    <name evidence="3" type="ORF">VFH_U096760</name>
</gene>
<feature type="signal peptide" evidence="2">
    <location>
        <begin position="1"/>
        <end position="21"/>
    </location>
</feature>
<protein>
    <recommendedName>
        <fullName evidence="5">Leucine-rich repeat extensin-like protein 3</fullName>
    </recommendedName>
</protein>
<feature type="region of interest" description="Disordered" evidence="1">
    <location>
        <begin position="53"/>
        <end position="78"/>
    </location>
</feature>
<proteinExistence type="predicted"/>
<sequence>MATSLPFLLIFMLAFSAKTKATSSVAKDQVQCTMCVECENPCQPLPPPPLIECPPPPAPAPPSPPPPSPPLPPAIVDCPPPPPPKLPCPNNCEFPPPPPQYSYFSPGTPFTYYVPPDYEDKNSGEMMMPFQAILFLNPNSNSVYSMIHRCLVYVLFLCLHYCFVV</sequence>
<accession>A0AAV0YJC2</accession>
<keyword evidence="4" id="KW-1185">Reference proteome</keyword>